<accession>A0ACD0NNN8</accession>
<organism evidence="1 2">
    <name type="scientific">Violaceomyces palustris</name>
    <dbReference type="NCBI Taxonomy" id="1673888"/>
    <lineage>
        <taxon>Eukaryota</taxon>
        <taxon>Fungi</taxon>
        <taxon>Dikarya</taxon>
        <taxon>Basidiomycota</taxon>
        <taxon>Ustilaginomycotina</taxon>
        <taxon>Ustilaginomycetes</taxon>
        <taxon>Violaceomycetales</taxon>
        <taxon>Violaceomycetaceae</taxon>
        <taxon>Violaceomyces</taxon>
    </lineage>
</organism>
<dbReference type="Proteomes" id="UP000245626">
    <property type="component" value="Unassembled WGS sequence"/>
</dbReference>
<protein>
    <submittedName>
        <fullName evidence="1">Uncharacterized protein</fullName>
    </submittedName>
</protein>
<evidence type="ECO:0000313" key="1">
    <source>
        <dbReference type="EMBL" id="PWN47397.1"/>
    </source>
</evidence>
<keyword evidence="2" id="KW-1185">Reference proteome</keyword>
<sequence>MLCDFDTGSLRGLRVQGSPNPPGEGGLRKATGRLMTTATSRFTFSFHLQPLLRLVDLSGVNPPPPPPLAWGQDGRSILTLRHTTRSLARVVGTNKEKGEKKQEWNKRWEERFTRHPQNERKSRGDRTLFPSLLPSFSPSFLFVVTLAWQGRRIPPCLFPSAAIGIGRGSR</sequence>
<gene>
    <name evidence="1" type="ORF">IE53DRAFT_252421</name>
</gene>
<proteinExistence type="predicted"/>
<evidence type="ECO:0000313" key="2">
    <source>
        <dbReference type="Proteomes" id="UP000245626"/>
    </source>
</evidence>
<reference evidence="1 2" key="1">
    <citation type="journal article" date="2018" name="Mol. Biol. Evol.">
        <title>Broad Genomic Sampling Reveals a Smut Pathogenic Ancestry of the Fungal Clade Ustilaginomycotina.</title>
        <authorList>
            <person name="Kijpornyongpan T."/>
            <person name="Mondo S.J."/>
            <person name="Barry K."/>
            <person name="Sandor L."/>
            <person name="Lee J."/>
            <person name="Lipzen A."/>
            <person name="Pangilinan J."/>
            <person name="LaButti K."/>
            <person name="Hainaut M."/>
            <person name="Henrissat B."/>
            <person name="Grigoriev I.V."/>
            <person name="Spatafora J.W."/>
            <person name="Aime M.C."/>
        </authorList>
    </citation>
    <scope>NUCLEOTIDE SEQUENCE [LARGE SCALE GENOMIC DNA]</scope>
    <source>
        <strain evidence="1 2">SA 807</strain>
    </source>
</reference>
<dbReference type="EMBL" id="KZ820443">
    <property type="protein sequence ID" value="PWN47397.1"/>
    <property type="molecule type" value="Genomic_DNA"/>
</dbReference>
<name>A0ACD0NNN8_9BASI</name>